<evidence type="ECO:0000313" key="1">
    <source>
        <dbReference type="EMBL" id="MCC2119637.1"/>
    </source>
</evidence>
<dbReference type="Proteomes" id="UP001197795">
    <property type="component" value="Unassembled WGS sequence"/>
</dbReference>
<dbReference type="RefSeq" id="WP_227733205.1">
    <property type="nucleotide sequence ID" value="NZ_JAJEPV010000017.1"/>
</dbReference>
<gene>
    <name evidence="1" type="ORF">LKD75_08550</name>
</gene>
<proteinExistence type="predicted"/>
<dbReference type="EMBL" id="JAJEPV010000017">
    <property type="protein sequence ID" value="MCC2119637.1"/>
    <property type="molecule type" value="Genomic_DNA"/>
</dbReference>
<protein>
    <submittedName>
        <fullName evidence="1">Uncharacterized protein</fullName>
    </submittedName>
</protein>
<organism evidence="1 2">
    <name type="scientific">Waltera acetigignens</name>
    <dbReference type="NCBI Taxonomy" id="2981769"/>
    <lineage>
        <taxon>Bacteria</taxon>
        <taxon>Bacillati</taxon>
        <taxon>Bacillota</taxon>
        <taxon>Clostridia</taxon>
        <taxon>Lachnospirales</taxon>
        <taxon>Lachnospiraceae</taxon>
        <taxon>Waltera</taxon>
    </lineage>
</organism>
<name>A0AAE2ZY76_9FIRM</name>
<sequence length="71" mass="7957">MPIIEIMRSDDSYDALGEETVKRISTERSLPHDNVIVGGRFLRTWGVDIRSMLVKPRGDRESGAQRGKEAG</sequence>
<reference evidence="1 2" key="1">
    <citation type="submission" date="2021-10" db="EMBL/GenBank/DDBJ databases">
        <title>Anaerobic single-cell dispensing facilitates the cultivation of human gut bacteria.</title>
        <authorList>
            <person name="Afrizal A."/>
        </authorList>
    </citation>
    <scope>NUCLEOTIDE SEQUENCE [LARGE SCALE GENOMIC DNA]</scope>
    <source>
        <strain evidence="1 2">CLA-AA-H273</strain>
    </source>
</reference>
<evidence type="ECO:0000313" key="2">
    <source>
        <dbReference type="Proteomes" id="UP001197795"/>
    </source>
</evidence>
<keyword evidence="2" id="KW-1185">Reference proteome</keyword>
<dbReference type="AlphaFoldDB" id="A0AAE2ZY76"/>
<accession>A0AAE2ZY76</accession>
<comment type="caution">
    <text evidence="1">The sequence shown here is derived from an EMBL/GenBank/DDBJ whole genome shotgun (WGS) entry which is preliminary data.</text>
</comment>